<dbReference type="SMART" id="SM00131">
    <property type="entry name" value="KU"/>
    <property type="match status" value="1"/>
</dbReference>
<evidence type="ECO:0000256" key="2">
    <source>
        <dbReference type="ARBA" id="ARBA00022525"/>
    </source>
</evidence>
<dbReference type="PROSITE" id="PS00280">
    <property type="entry name" value="BPTI_KUNITZ_1"/>
    <property type="match status" value="1"/>
</dbReference>
<dbReference type="AlphaFoldDB" id="A0A7R9LXA7"/>
<dbReference type="Pfam" id="PF06468">
    <property type="entry name" value="Spond_N"/>
    <property type="match status" value="1"/>
</dbReference>
<dbReference type="FunFam" id="4.10.410.10:FF:000020">
    <property type="entry name" value="Collagen, type VI, alpha 3"/>
    <property type="match status" value="1"/>
</dbReference>
<dbReference type="EMBL" id="CAJPVJ010003430">
    <property type="protein sequence ID" value="CAG2167553.1"/>
    <property type="molecule type" value="Genomic_DNA"/>
</dbReference>
<evidence type="ECO:0000313" key="11">
    <source>
        <dbReference type="EMBL" id="CAD7649028.1"/>
    </source>
</evidence>
<evidence type="ECO:0000313" key="12">
    <source>
        <dbReference type="Proteomes" id="UP000728032"/>
    </source>
</evidence>
<gene>
    <name evidence="11" type="ORF">ONB1V03_LOCUS7056</name>
</gene>
<reference evidence="11" key="1">
    <citation type="submission" date="2020-11" db="EMBL/GenBank/DDBJ databases">
        <authorList>
            <person name="Tran Van P."/>
        </authorList>
    </citation>
    <scope>NUCLEOTIDE SEQUENCE</scope>
</reference>
<name>A0A7R9LXA7_9ACAR</name>
<organism evidence="11">
    <name type="scientific">Oppiella nova</name>
    <dbReference type="NCBI Taxonomy" id="334625"/>
    <lineage>
        <taxon>Eukaryota</taxon>
        <taxon>Metazoa</taxon>
        <taxon>Ecdysozoa</taxon>
        <taxon>Arthropoda</taxon>
        <taxon>Chelicerata</taxon>
        <taxon>Arachnida</taxon>
        <taxon>Acari</taxon>
        <taxon>Acariformes</taxon>
        <taxon>Sarcoptiformes</taxon>
        <taxon>Oribatida</taxon>
        <taxon>Brachypylina</taxon>
        <taxon>Oppioidea</taxon>
        <taxon>Oppiidae</taxon>
        <taxon>Oppiella</taxon>
    </lineage>
</organism>
<dbReference type="PANTHER" id="PTHR11311:SF16">
    <property type="entry name" value="SPONDIN-1"/>
    <property type="match status" value="1"/>
</dbReference>
<dbReference type="NCBIfam" id="NF038123">
    <property type="entry name" value="NF038123_dom"/>
    <property type="match status" value="1"/>
</dbReference>
<dbReference type="InterPro" id="IPR036880">
    <property type="entry name" value="Kunitz_BPTI_sf"/>
</dbReference>
<dbReference type="PRINTS" id="PR00759">
    <property type="entry name" value="BASICPTASE"/>
</dbReference>
<evidence type="ECO:0000256" key="1">
    <source>
        <dbReference type="ARBA" id="ARBA00004498"/>
    </source>
</evidence>
<dbReference type="InterPro" id="IPR009465">
    <property type="entry name" value="Spondin_N"/>
</dbReference>
<dbReference type="PANTHER" id="PTHR11311">
    <property type="entry name" value="SPONDIN"/>
    <property type="match status" value="1"/>
</dbReference>
<dbReference type="GO" id="GO:0004867">
    <property type="term" value="F:serine-type endopeptidase inhibitor activity"/>
    <property type="evidence" value="ECO:0007669"/>
    <property type="project" value="UniProtKB-KW"/>
</dbReference>
<evidence type="ECO:0000256" key="5">
    <source>
        <dbReference type="ARBA" id="ARBA00022737"/>
    </source>
</evidence>
<dbReference type="Pfam" id="PF00014">
    <property type="entry name" value="Kunitz_BPTI"/>
    <property type="match status" value="1"/>
</dbReference>
<evidence type="ECO:0000256" key="7">
    <source>
        <dbReference type="ARBA" id="ARBA00022900"/>
    </source>
</evidence>
<keyword evidence="2" id="KW-0964">Secreted</keyword>
<dbReference type="InterPro" id="IPR002223">
    <property type="entry name" value="Kunitz_BPTI"/>
</dbReference>
<sequence>MSLLSMLGPSPDWIVGVSALELCLKNCSWITEKVMNLYLWDAGTDSGVTYLAPNFPTVPQERIRRITSTNPNHAESPFYDSTGARMKPIAKLTVSRQRIYEKACGDDPNKLSPVCVGFDCEETEDDIRPDCQVTEWTEFTPCSASCGHGIRMRTRNYKHEAIARQMSCLTKLIEKESCEVKCVNDVSCATTSWSEWQECSAVCGKGFRTRTRKFMNRMARKVCNQVELIEKEICMGPLPQCQDQEEIDPKCSVTQWSEWTPCTVTCGKGVKIRTRLFMSPRQSSNICTIDLIQKAPCVADKIDCKVDLSEAKEICMQNKEVGPCRGYFPRYYYDVSKGMCYQFIYGGCRGNKNNFERYPDCKRMCEDMLKNFVQASLPPSTIAYANAMKDATVHLEKGLVCVDSMVSMDSVFAFVWKRS</sequence>
<dbReference type="InterPro" id="IPR000884">
    <property type="entry name" value="TSP1_rpt"/>
</dbReference>
<evidence type="ECO:0000259" key="10">
    <source>
        <dbReference type="PROSITE" id="PS51020"/>
    </source>
</evidence>
<dbReference type="Gene3D" id="2.60.40.2130">
    <property type="entry name" value="F-spondin domain"/>
    <property type="match status" value="1"/>
</dbReference>
<dbReference type="InterPro" id="IPR051418">
    <property type="entry name" value="Spondin/Thrombospondin_T1"/>
</dbReference>
<dbReference type="InterPro" id="IPR038678">
    <property type="entry name" value="Spondin_N_sf"/>
</dbReference>
<dbReference type="OrthoDB" id="347314at2759"/>
<keyword evidence="5" id="KW-0677">Repeat</keyword>
<dbReference type="GO" id="GO:0031012">
    <property type="term" value="C:extracellular matrix"/>
    <property type="evidence" value="ECO:0007669"/>
    <property type="project" value="TreeGrafter"/>
</dbReference>
<evidence type="ECO:0000256" key="4">
    <source>
        <dbReference type="ARBA" id="ARBA00022690"/>
    </source>
</evidence>
<evidence type="ECO:0000256" key="6">
    <source>
        <dbReference type="ARBA" id="ARBA00022889"/>
    </source>
</evidence>
<evidence type="ECO:0000256" key="8">
    <source>
        <dbReference type="ARBA" id="ARBA00023157"/>
    </source>
</evidence>
<keyword evidence="12" id="KW-1185">Reference proteome</keyword>
<accession>A0A7R9LXA7</accession>
<keyword evidence="4" id="KW-0646">Protease inhibitor</keyword>
<evidence type="ECO:0008006" key="13">
    <source>
        <dbReference type="Google" id="ProtNLM"/>
    </source>
</evidence>
<proteinExistence type="predicted"/>
<dbReference type="Pfam" id="PF00090">
    <property type="entry name" value="TSP_1"/>
    <property type="match status" value="3"/>
</dbReference>
<keyword evidence="8" id="KW-1015">Disulfide bond</keyword>
<dbReference type="Gene3D" id="2.20.100.10">
    <property type="entry name" value="Thrombospondin type-1 (TSP1) repeat"/>
    <property type="match status" value="3"/>
</dbReference>
<feature type="domain" description="Spondin" evidence="10">
    <location>
        <begin position="1"/>
        <end position="74"/>
    </location>
</feature>
<dbReference type="SUPFAM" id="SSF57362">
    <property type="entry name" value="BPTI-like"/>
    <property type="match status" value="1"/>
</dbReference>
<dbReference type="PROSITE" id="PS51020">
    <property type="entry name" value="SPONDIN"/>
    <property type="match status" value="1"/>
</dbReference>
<dbReference type="SMART" id="SM00209">
    <property type="entry name" value="TSP1"/>
    <property type="match status" value="3"/>
</dbReference>
<dbReference type="InterPro" id="IPR020901">
    <property type="entry name" value="Prtase_inh_Kunz-CS"/>
</dbReference>
<evidence type="ECO:0000256" key="3">
    <source>
        <dbReference type="ARBA" id="ARBA00022530"/>
    </source>
</evidence>
<keyword evidence="3" id="KW-0272">Extracellular matrix</keyword>
<dbReference type="EMBL" id="OC918255">
    <property type="protein sequence ID" value="CAD7649028.1"/>
    <property type="molecule type" value="Genomic_DNA"/>
</dbReference>
<dbReference type="Gene3D" id="4.10.410.10">
    <property type="entry name" value="Pancreatic trypsin inhibitor Kunitz domain"/>
    <property type="match status" value="1"/>
</dbReference>
<keyword evidence="6" id="KW-0130">Cell adhesion</keyword>
<dbReference type="SUPFAM" id="SSF82895">
    <property type="entry name" value="TSP-1 type 1 repeat"/>
    <property type="match status" value="3"/>
</dbReference>
<dbReference type="Proteomes" id="UP000728032">
    <property type="component" value="Unassembled WGS sequence"/>
</dbReference>
<comment type="subcellular location">
    <subcellularLocation>
        <location evidence="1">Secreted</location>
        <location evidence="1">Extracellular space</location>
        <location evidence="1">Extracellular matrix</location>
    </subcellularLocation>
</comment>
<dbReference type="PROSITE" id="PS50092">
    <property type="entry name" value="TSP1"/>
    <property type="match status" value="3"/>
</dbReference>
<dbReference type="CDD" id="cd00109">
    <property type="entry name" value="Kunitz-type"/>
    <property type="match status" value="1"/>
</dbReference>
<keyword evidence="7" id="KW-0722">Serine protease inhibitor</keyword>
<feature type="domain" description="BPTI/Kunitz inhibitor" evidence="9">
    <location>
        <begin position="315"/>
        <end position="365"/>
    </location>
</feature>
<dbReference type="PROSITE" id="PS50279">
    <property type="entry name" value="BPTI_KUNITZ_2"/>
    <property type="match status" value="1"/>
</dbReference>
<protein>
    <recommendedName>
        <fullName evidence="13">Spondin-1</fullName>
    </recommendedName>
</protein>
<dbReference type="GO" id="GO:0007155">
    <property type="term" value="P:cell adhesion"/>
    <property type="evidence" value="ECO:0007669"/>
    <property type="project" value="UniProtKB-KW"/>
</dbReference>
<dbReference type="InterPro" id="IPR036383">
    <property type="entry name" value="TSP1_rpt_sf"/>
</dbReference>
<evidence type="ECO:0000259" key="9">
    <source>
        <dbReference type="PROSITE" id="PS50279"/>
    </source>
</evidence>